<proteinExistence type="predicted"/>
<keyword evidence="4" id="KW-0966">Cell projection</keyword>
<accession>A0A1H4GKU0</accession>
<evidence type="ECO:0000256" key="1">
    <source>
        <dbReference type="ARBA" id="ARBA00022491"/>
    </source>
</evidence>
<dbReference type="RefSeq" id="WP_093257230.1">
    <property type="nucleotide sequence ID" value="NZ_FNQM01000089.1"/>
</dbReference>
<evidence type="ECO:0000256" key="3">
    <source>
        <dbReference type="ARBA" id="ARBA00022884"/>
    </source>
</evidence>
<dbReference type="Proteomes" id="UP000198703">
    <property type="component" value="Unassembled WGS sequence"/>
</dbReference>
<protein>
    <submittedName>
        <fullName evidence="4">Flagellar protein FlbT</fullName>
    </submittedName>
</protein>
<keyword evidence="3" id="KW-0694">RNA-binding</keyword>
<dbReference type="GO" id="GO:0048027">
    <property type="term" value="F:mRNA 5'-UTR binding"/>
    <property type="evidence" value="ECO:0007669"/>
    <property type="project" value="InterPro"/>
</dbReference>
<dbReference type="OrthoDB" id="8561314at2"/>
<dbReference type="AlphaFoldDB" id="A0A1H4GKU0"/>
<feature type="non-terminal residue" evidence="4">
    <location>
        <position position="131"/>
    </location>
</feature>
<dbReference type="GO" id="GO:0044781">
    <property type="term" value="P:bacterial-type flagellum organization"/>
    <property type="evidence" value="ECO:0007669"/>
    <property type="project" value="UniProtKB-KW"/>
</dbReference>
<dbReference type="NCBIfam" id="NF001995">
    <property type="entry name" value="PRK00794.1-1"/>
    <property type="match status" value="1"/>
</dbReference>
<organism evidence="4 5">
    <name type="scientific">Rubrimonas cliftonensis</name>
    <dbReference type="NCBI Taxonomy" id="89524"/>
    <lineage>
        <taxon>Bacteria</taxon>
        <taxon>Pseudomonadati</taxon>
        <taxon>Pseudomonadota</taxon>
        <taxon>Alphaproteobacteria</taxon>
        <taxon>Rhodobacterales</taxon>
        <taxon>Paracoccaceae</taxon>
        <taxon>Rubrimonas</taxon>
    </lineage>
</organism>
<keyword evidence="4" id="KW-0969">Cilium</keyword>
<keyword evidence="2" id="KW-1005">Bacterial flagellum biogenesis</keyword>
<dbReference type="EMBL" id="FNQM01000089">
    <property type="protein sequence ID" value="SEB09921.1"/>
    <property type="molecule type" value="Genomic_DNA"/>
</dbReference>
<gene>
    <name evidence="4" type="ORF">SAMN05444370_1893</name>
</gene>
<dbReference type="GO" id="GO:0006402">
    <property type="term" value="P:mRNA catabolic process"/>
    <property type="evidence" value="ECO:0007669"/>
    <property type="project" value="InterPro"/>
</dbReference>
<dbReference type="Pfam" id="PF07378">
    <property type="entry name" value="FlbT"/>
    <property type="match status" value="1"/>
</dbReference>
<evidence type="ECO:0000313" key="5">
    <source>
        <dbReference type="Proteomes" id="UP000198703"/>
    </source>
</evidence>
<dbReference type="STRING" id="89524.SAMN05444370_1893"/>
<dbReference type="InterPro" id="IPR009967">
    <property type="entry name" value="Flagellum_FlbT"/>
</dbReference>
<sequence>MNGLVLKLAPGERLLVNGAVIENGDRRVRLTLLTPGAHVLRLRDAIHPHEVNTPVRRVCYIAQMAVAGEAGEAEAQRQLILGVNQLLAVFDDSESILALRGALAHVEEARFYPALRALRTLLPTEERLLNP</sequence>
<evidence type="ECO:0000256" key="2">
    <source>
        <dbReference type="ARBA" id="ARBA00022795"/>
    </source>
</evidence>
<keyword evidence="1" id="KW-0678">Repressor</keyword>
<dbReference type="GO" id="GO:1902209">
    <property type="term" value="P:negative regulation of bacterial-type flagellum assembly"/>
    <property type="evidence" value="ECO:0007669"/>
    <property type="project" value="InterPro"/>
</dbReference>
<keyword evidence="5" id="KW-1185">Reference proteome</keyword>
<reference evidence="4 5" key="1">
    <citation type="submission" date="2016-10" db="EMBL/GenBank/DDBJ databases">
        <authorList>
            <person name="de Groot N.N."/>
        </authorList>
    </citation>
    <scope>NUCLEOTIDE SEQUENCE [LARGE SCALE GENOMIC DNA]</scope>
    <source>
        <strain evidence="4 5">DSM 15345</strain>
    </source>
</reference>
<evidence type="ECO:0000313" key="4">
    <source>
        <dbReference type="EMBL" id="SEB09921.1"/>
    </source>
</evidence>
<name>A0A1H4GKU0_9RHOB</name>
<keyword evidence="4" id="KW-0282">Flagellum</keyword>